<feature type="transmembrane region" description="Helical" evidence="7">
    <location>
        <begin position="275"/>
        <end position="302"/>
    </location>
</feature>
<feature type="domain" description="ABC transmembrane type-1" evidence="8">
    <location>
        <begin position="98"/>
        <end position="299"/>
    </location>
</feature>
<name>A0AAP4UHX5_9MOLU</name>
<feature type="transmembrane region" description="Helical" evidence="7">
    <location>
        <begin position="100"/>
        <end position="122"/>
    </location>
</feature>
<accession>A0AAP4UHX5</accession>
<feature type="transmembrane region" description="Helical" evidence="7">
    <location>
        <begin position="230"/>
        <end position="255"/>
    </location>
</feature>
<dbReference type="EMBL" id="JAOSIW010000006">
    <property type="protein sequence ID" value="MDO8054475.1"/>
    <property type="molecule type" value="Genomic_DNA"/>
</dbReference>
<evidence type="ECO:0000256" key="3">
    <source>
        <dbReference type="ARBA" id="ARBA00022475"/>
    </source>
</evidence>
<dbReference type="InterPro" id="IPR000515">
    <property type="entry name" value="MetI-like"/>
</dbReference>
<dbReference type="PROSITE" id="PS50928">
    <property type="entry name" value="ABC_TM1"/>
    <property type="match status" value="1"/>
</dbReference>
<dbReference type="CDD" id="cd06261">
    <property type="entry name" value="TM_PBP2"/>
    <property type="match status" value="1"/>
</dbReference>
<organism evidence="9 10">
    <name type="scientific">Candidatus Phytoplasma australasiaticum subsp. australasiaticum</name>
    <dbReference type="NCBI Taxonomy" id="2832407"/>
    <lineage>
        <taxon>Bacteria</taxon>
        <taxon>Bacillati</taxon>
        <taxon>Mycoplasmatota</taxon>
        <taxon>Mollicutes</taxon>
        <taxon>Acholeplasmatales</taxon>
        <taxon>Acholeplasmataceae</taxon>
        <taxon>Candidatus Phytoplasma</taxon>
        <taxon>16SrII (Peanut WB group)</taxon>
        <taxon>Candidatus Phytoplasma australasiaticum</taxon>
    </lineage>
</organism>
<comment type="subcellular location">
    <subcellularLocation>
        <location evidence="1 7">Cell membrane</location>
        <topology evidence="1 7">Multi-pass membrane protein</topology>
    </subcellularLocation>
</comment>
<reference evidence="9 10" key="1">
    <citation type="journal article" date="2023" name="Int. J. Syst. Evol. Microbiol.">
        <title>The observation of taxonomic boundaries for the 16SrII and 16SrXXV phytoplasmas using genome-based delimitation.</title>
        <authorList>
            <person name="Rodrigues Jardim B."/>
            <person name="Tran-Nguyen L.T.T."/>
            <person name="Gambley C."/>
            <person name="Al-Sadi A.M."/>
            <person name="Al-Subhi A.M."/>
            <person name="Foissac X."/>
            <person name="Salar P."/>
            <person name="Cai H."/>
            <person name="Yang J.Y."/>
            <person name="Davis R."/>
            <person name="Jones L."/>
            <person name="Rodoni B."/>
            <person name="Constable F.E."/>
        </authorList>
    </citation>
    <scope>NUCLEOTIDE SEQUENCE [LARGE SCALE GENOMIC DNA]</scope>
    <source>
        <strain evidence="9">BAWM-OMN-P26</strain>
    </source>
</reference>
<evidence type="ECO:0000259" key="8">
    <source>
        <dbReference type="PROSITE" id="PS50928"/>
    </source>
</evidence>
<evidence type="ECO:0000256" key="2">
    <source>
        <dbReference type="ARBA" id="ARBA00022448"/>
    </source>
</evidence>
<keyword evidence="3" id="KW-1003">Cell membrane</keyword>
<protein>
    <submittedName>
        <fullName evidence="9">ABC transporter permease</fullName>
    </submittedName>
</protein>
<keyword evidence="2 7" id="KW-0813">Transport</keyword>
<dbReference type="Proteomes" id="UP001170651">
    <property type="component" value="Unassembled WGS sequence"/>
</dbReference>
<keyword evidence="5 7" id="KW-1133">Transmembrane helix</keyword>
<dbReference type="GO" id="GO:0005886">
    <property type="term" value="C:plasma membrane"/>
    <property type="evidence" value="ECO:0007669"/>
    <property type="project" value="UniProtKB-SubCell"/>
</dbReference>
<dbReference type="PANTHER" id="PTHR43163">
    <property type="entry name" value="DIPEPTIDE TRANSPORT SYSTEM PERMEASE PROTEIN DPPB-RELATED"/>
    <property type="match status" value="1"/>
</dbReference>
<evidence type="ECO:0000256" key="6">
    <source>
        <dbReference type="ARBA" id="ARBA00023136"/>
    </source>
</evidence>
<sequence>MFLNKYFVKKLLYIGLIFLIVAILIFGSMKFFSDPVVSLLGYKSTYQQREQLRIQLGLDKSFLEQFFRYFYNIIFKWDFGKSYVYPEISALSLFIRSFKITFTITCCSCLIASLIGIFLGYLSARHYKSKIDYILIFTSILFISMPSFIIGFLLQYFFAFYFNLLPISGLDQIKSWILPIASLSLIAVFSIFRIARSTLISVSNQPFVIAARAKGLSQERIWFKHILKNSLVPIFTHVSLIFNFMLSGAIILESIFNLKGLGLLMFDSFNQRDLPVLQCCVIMLSLVISLIGILVELLCYFIDPTFTKK</sequence>
<feature type="transmembrane region" description="Helical" evidence="7">
    <location>
        <begin position="134"/>
        <end position="164"/>
    </location>
</feature>
<dbReference type="SUPFAM" id="SSF161098">
    <property type="entry name" value="MetI-like"/>
    <property type="match status" value="1"/>
</dbReference>
<comment type="caution">
    <text evidence="9">The sequence shown here is derived from an EMBL/GenBank/DDBJ whole genome shotgun (WGS) entry which is preliminary data.</text>
</comment>
<keyword evidence="10" id="KW-1185">Reference proteome</keyword>
<proteinExistence type="inferred from homology"/>
<dbReference type="AlphaFoldDB" id="A0AAP4UHX5"/>
<keyword evidence="4 7" id="KW-0812">Transmembrane</keyword>
<dbReference type="GO" id="GO:0055085">
    <property type="term" value="P:transmembrane transport"/>
    <property type="evidence" value="ECO:0007669"/>
    <property type="project" value="InterPro"/>
</dbReference>
<dbReference type="Pfam" id="PF00528">
    <property type="entry name" value="BPD_transp_1"/>
    <property type="match status" value="1"/>
</dbReference>
<feature type="transmembrane region" description="Helical" evidence="7">
    <location>
        <begin position="12"/>
        <end position="32"/>
    </location>
</feature>
<feature type="transmembrane region" description="Helical" evidence="7">
    <location>
        <begin position="176"/>
        <end position="195"/>
    </location>
</feature>
<comment type="similarity">
    <text evidence="7">Belongs to the binding-protein-dependent transport system permease family.</text>
</comment>
<evidence type="ECO:0000256" key="7">
    <source>
        <dbReference type="RuleBase" id="RU363032"/>
    </source>
</evidence>
<evidence type="ECO:0000256" key="4">
    <source>
        <dbReference type="ARBA" id="ARBA00022692"/>
    </source>
</evidence>
<keyword evidence="6 7" id="KW-0472">Membrane</keyword>
<evidence type="ECO:0000256" key="1">
    <source>
        <dbReference type="ARBA" id="ARBA00004651"/>
    </source>
</evidence>
<dbReference type="Pfam" id="PF19300">
    <property type="entry name" value="BPD_transp_1_N"/>
    <property type="match status" value="1"/>
</dbReference>
<dbReference type="RefSeq" id="WP_304515871.1">
    <property type="nucleotide sequence ID" value="NZ_JAOSIU010000007.1"/>
</dbReference>
<dbReference type="InterPro" id="IPR045621">
    <property type="entry name" value="BPD_transp_1_N"/>
</dbReference>
<evidence type="ECO:0000313" key="10">
    <source>
        <dbReference type="Proteomes" id="UP001170651"/>
    </source>
</evidence>
<dbReference type="Gene3D" id="1.10.3720.10">
    <property type="entry name" value="MetI-like"/>
    <property type="match status" value="1"/>
</dbReference>
<dbReference type="PANTHER" id="PTHR43163:SF6">
    <property type="entry name" value="DIPEPTIDE TRANSPORT SYSTEM PERMEASE PROTEIN DPPB-RELATED"/>
    <property type="match status" value="1"/>
</dbReference>
<dbReference type="InterPro" id="IPR035906">
    <property type="entry name" value="MetI-like_sf"/>
</dbReference>
<gene>
    <name evidence="9" type="ORF">OC696_01145</name>
</gene>
<evidence type="ECO:0000313" key="9">
    <source>
        <dbReference type="EMBL" id="MDO8054475.1"/>
    </source>
</evidence>
<evidence type="ECO:0000256" key="5">
    <source>
        <dbReference type="ARBA" id="ARBA00022989"/>
    </source>
</evidence>